<accession>A0A0B7NCQ4</accession>
<keyword evidence="4" id="KW-1185">Reference proteome</keyword>
<dbReference type="CDD" id="cd06257">
    <property type="entry name" value="DnaJ"/>
    <property type="match status" value="1"/>
</dbReference>
<feature type="region of interest" description="Disordered" evidence="1">
    <location>
        <begin position="55"/>
        <end position="80"/>
    </location>
</feature>
<proteinExistence type="predicted"/>
<organism evidence="3 4">
    <name type="scientific">Parasitella parasitica</name>
    <dbReference type="NCBI Taxonomy" id="35722"/>
    <lineage>
        <taxon>Eukaryota</taxon>
        <taxon>Fungi</taxon>
        <taxon>Fungi incertae sedis</taxon>
        <taxon>Mucoromycota</taxon>
        <taxon>Mucoromycotina</taxon>
        <taxon>Mucoromycetes</taxon>
        <taxon>Mucorales</taxon>
        <taxon>Mucorineae</taxon>
        <taxon>Mucoraceae</taxon>
        <taxon>Parasitella</taxon>
    </lineage>
</organism>
<feature type="domain" description="J" evidence="2">
    <location>
        <begin position="85"/>
        <end position="150"/>
    </location>
</feature>
<dbReference type="EMBL" id="LN728360">
    <property type="protein sequence ID" value="CEP12789.1"/>
    <property type="molecule type" value="Genomic_DNA"/>
</dbReference>
<dbReference type="PANTHER" id="PTHR44924:SF1">
    <property type="entry name" value="DNAJ SUBFAMILY A MEMBER 2"/>
    <property type="match status" value="1"/>
</dbReference>
<reference evidence="3 4" key="1">
    <citation type="submission" date="2014-09" db="EMBL/GenBank/DDBJ databases">
        <authorList>
            <person name="Ellenberger Sabrina"/>
        </authorList>
    </citation>
    <scope>NUCLEOTIDE SEQUENCE [LARGE SCALE GENOMIC DNA]</scope>
    <source>
        <strain evidence="3 4">CBS 412.66</strain>
    </source>
</reference>
<dbReference type="InterPro" id="IPR036869">
    <property type="entry name" value="J_dom_sf"/>
</dbReference>
<evidence type="ECO:0000256" key="1">
    <source>
        <dbReference type="SAM" id="MobiDB-lite"/>
    </source>
</evidence>
<feature type="region of interest" description="Disordered" evidence="1">
    <location>
        <begin position="196"/>
        <end position="221"/>
    </location>
</feature>
<dbReference type="SUPFAM" id="SSF46565">
    <property type="entry name" value="Chaperone J-domain"/>
    <property type="match status" value="1"/>
</dbReference>
<feature type="compositionally biased region" description="Basic and acidic residues" evidence="1">
    <location>
        <begin position="206"/>
        <end position="221"/>
    </location>
</feature>
<dbReference type="PANTHER" id="PTHR44924">
    <property type="entry name" value="DNAJ SUBFAMILY A MEMBER 2"/>
    <property type="match status" value="1"/>
</dbReference>
<evidence type="ECO:0000313" key="4">
    <source>
        <dbReference type="Proteomes" id="UP000054107"/>
    </source>
</evidence>
<feature type="compositionally biased region" description="Acidic residues" evidence="1">
    <location>
        <begin position="196"/>
        <end position="205"/>
    </location>
</feature>
<dbReference type="OrthoDB" id="552049at2759"/>
<dbReference type="Pfam" id="PF14308">
    <property type="entry name" value="DnaJ-X"/>
    <property type="match status" value="1"/>
</dbReference>
<dbReference type="Proteomes" id="UP000054107">
    <property type="component" value="Unassembled WGS sequence"/>
</dbReference>
<dbReference type="SMART" id="SM00271">
    <property type="entry name" value="DnaJ"/>
    <property type="match status" value="1"/>
</dbReference>
<dbReference type="InterPro" id="IPR018253">
    <property type="entry name" value="DnaJ_domain_CS"/>
</dbReference>
<dbReference type="Pfam" id="PF00226">
    <property type="entry name" value="DnaJ"/>
    <property type="match status" value="1"/>
</dbReference>
<evidence type="ECO:0000259" key="2">
    <source>
        <dbReference type="PROSITE" id="PS50076"/>
    </source>
</evidence>
<dbReference type="PROSITE" id="PS00636">
    <property type="entry name" value="DNAJ_1"/>
    <property type="match status" value="1"/>
</dbReference>
<gene>
    <name evidence="3" type="primary">PARPA_06776.1 scaffold 23808</name>
</gene>
<dbReference type="PRINTS" id="PR00625">
    <property type="entry name" value="JDOMAIN"/>
</dbReference>
<name>A0A0B7NCQ4_9FUNG</name>
<dbReference type="PROSITE" id="PS50076">
    <property type="entry name" value="DNAJ_2"/>
    <property type="match status" value="1"/>
</dbReference>
<dbReference type="InterPro" id="IPR001623">
    <property type="entry name" value="DnaJ_domain"/>
</dbReference>
<protein>
    <recommendedName>
        <fullName evidence="2">J domain-containing protein</fullName>
    </recommendedName>
</protein>
<dbReference type="AlphaFoldDB" id="A0A0B7NCQ4"/>
<sequence>MAHIFDSRKPEPYIKTSCKKCITPIEFYPQGQPVGQTVSVKCWACEQVDSYTVTEPITSSPQSESKSKPRTARKRGTDQNPLSTEYYDILGVSVTATPEEIKKAYRRRAVILHPDKNPGDPTMEEKFKKLSEAHQVLSDPKLRKKYNEYGEDNGVKPDGGFVDPEDFFKQSFGGDLFVDIIGEISIGKDMREALDTAEAEETELTPEEKAEREVQKTANEQERNLVRARRVESLVQKLIHKLDLYNTHGEQEFKKSITKEAEDLKLENHGVDLLHTIGYIYSAKASQYGNRKSAFGLGSMYYSIREKGYIFSQTVGTLRTAYDLQSTFGELQKAEEKGLSEAERAKLEEAAAAKGLEAIWRGSKLEIEGVLRDVCDEVLSDAKCSKSDLANRIHALSLIGTIYQAVISDEPEPTSSTAASGQQTQ</sequence>
<dbReference type="Gene3D" id="1.10.287.110">
    <property type="entry name" value="DnaJ domain"/>
    <property type="match status" value="1"/>
</dbReference>
<dbReference type="InterPro" id="IPR026894">
    <property type="entry name" value="DnaJ_X"/>
</dbReference>
<feature type="compositionally biased region" description="Polar residues" evidence="1">
    <location>
        <begin position="55"/>
        <end position="64"/>
    </location>
</feature>
<evidence type="ECO:0000313" key="3">
    <source>
        <dbReference type="EMBL" id="CEP12789.1"/>
    </source>
</evidence>